<dbReference type="GO" id="GO:0007018">
    <property type="term" value="P:microtubule-based movement"/>
    <property type="evidence" value="ECO:0007669"/>
    <property type="project" value="TreeGrafter"/>
</dbReference>
<gene>
    <name evidence="2" type="ORF">DSTB1V02_LOCUS13225</name>
</gene>
<dbReference type="InterPro" id="IPR005334">
    <property type="entry name" value="Tctex-1-like"/>
</dbReference>
<dbReference type="OrthoDB" id="10260741at2759"/>
<dbReference type="Gene3D" id="3.30.1140.40">
    <property type="entry name" value="Tctex-1"/>
    <property type="match status" value="1"/>
</dbReference>
<dbReference type="AlphaFoldDB" id="A0A7R9FSF8"/>
<accession>A0A7R9FSF8</accession>
<protein>
    <recommendedName>
        <fullName evidence="4">Tctex1 domain-containing protein 2</fullName>
    </recommendedName>
</protein>
<dbReference type="GO" id="GO:0005737">
    <property type="term" value="C:cytoplasm"/>
    <property type="evidence" value="ECO:0007669"/>
    <property type="project" value="TreeGrafter"/>
</dbReference>
<reference evidence="2" key="1">
    <citation type="submission" date="2020-11" db="EMBL/GenBank/DDBJ databases">
        <authorList>
            <person name="Tran Van P."/>
        </authorList>
    </citation>
    <scope>NUCLEOTIDE SEQUENCE</scope>
</reference>
<dbReference type="PANTHER" id="PTHR21255">
    <property type="entry name" value="T-COMPLEX-ASSOCIATED-TESTIS-EXPRESSED 1/ DYNEIN LIGHT CHAIN"/>
    <property type="match status" value="1"/>
</dbReference>
<evidence type="ECO:0000313" key="3">
    <source>
        <dbReference type="Proteomes" id="UP000677054"/>
    </source>
</evidence>
<proteinExistence type="inferred from homology"/>
<keyword evidence="3" id="KW-1185">Reference proteome</keyword>
<comment type="similarity">
    <text evidence="1">Belongs to the dynein light chain Tctex-type family.</text>
</comment>
<dbReference type="GO" id="GO:0005868">
    <property type="term" value="C:cytoplasmic dynein complex"/>
    <property type="evidence" value="ECO:0007669"/>
    <property type="project" value="TreeGrafter"/>
</dbReference>
<dbReference type="CDD" id="cd21459">
    <property type="entry name" value="DLC-like_TCTEX1D2"/>
    <property type="match status" value="1"/>
</dbReference>
<evidence type="ECO:0008006" key="4">
    <source>
        <dbReference type="Google" id="ProtNLM"/>
    </source>
</evidence>
<dbReference type="InterPro" id="IPR038586">
    <property type="entry name" value="Tctex-1-like_sf"/>
</dbReference>
<dbReference type="Proteomes" id="UP000677054">
    <property type="component" value="Unassembled WGS sequence"/>
</dbReference>
<evidence type="ECO:0000313" key="2">
    <source>
        <dbReference type="EMBL" id="CAD7253475.1"/>
    </source>
</evidence>
<evidence type="ECO:0000256" key="1">
    <source>
        <dbReference type="ARBA" id="ARBA00005361"/>
    </source>
</evidence>
<dbReference type="EMBL" id="LR905432">
    <property type="protein sequence ID" value="CAD7253475.1"/>
    <property type="molecule type" value="Genomic_DNA"/>
</dbReference>
<sequence>MMSSMDDQVSSYQIRPTFETKFRPSMVKDVIHGVLIEELEGKVFSDKEVPSLCKSVAESITSKVKELGYERYKFCVNVLIGEQRGAGVQVGSRCLWDIDTDNYASDIFLNDSLFCVAAVFGIYSY</sequence>
<dbReference type="FunFam" id="3.30.1140.40:FF:000003">
    <property type="entry name" value="tctex1 domain-containing protein 2"/>
    <property type="match status" value="1"/>
</dbReference>
<dbReference type="EMBL" id="CAJPEV010005915">
    <property type="protein sequence ID" value="CAG0903654.1"/>
    <property type="molecule type" value="Genomic_DNA"/>
</dbReference>
<dbReference type="Pfam" id="PF03645">
    <property type="entry name" value="Tctex-1"/>
    <property type="match status" value="1"/>
</dbReference>
<name>A0A7R9FSF8_9CRUS</name>
<dbReference type="GO" id="GO:0045505">
    <property type="term" value="F:dynein intermediate chain binding"/>
    <property type="evidence" value="ECO:0007669"/>
    <property type="project" value="TreeGrafter"/>
</dbReference>
<dbReference type="PANTHER" id="PTHR21255:SF7">
    <property type="entry name" value="DYNEIN LIGHT CHAIN TCTEX-TYPE PROTEIN 2B"/>
    <property type="match status" value="1"/>
</dbReference>
<organism evidence="2">
    <name type="scientific">Darwinula stevensoni</name>
    <dbReference type="NCBI Taxonomy" id="69355"/>
    <lineage>
        <taxon>Eukaryota</taxon>
        <taxon>Metazoa</taxon>
        <taxon>Ecdysozoa</taxon>
        <taxon>Arthropoda</taxon>
        <taxon>Crustacea</taxon>
        <taxon>Oligostraca</taxon>
        <taxon>Ostracoda</taxon>
        <taxon>Podocopa</taxon>
        <taxon>Podocopida</taxon>
        <taxon>Darwinulocopina</taxon>
        <taxon>Darwinuloidea</taxon>
        <taxon>Darwinulidae</taxon>
        <taxon>Darwinula</taxon>
    </lineage>
</organism>